<proteinExistence type="predicted"/>
<dbReference type="Pfam" id="PF13676">
    <property type="entry name" value="TIR_2"/>
    <property type="match status" value="1"/>
</dbReference>
<evidence type="ECO:0000259" key="1">
    <source>
        <dbReference type="PROSITE" id="PS50104"/>
    </source>
</evidence>
<dbReference type="PROSITE" id="PS50104">
    <property type="entry name" value="TIR"/>
    <property type="match status" value="1"/>
</dbReference>
<protein>
    <submittedName>
        <fullName evidence="2">Toll/interleukin-1 receptor domain-containing protein</fullName>
    </submittedName>
</protein>
<dbReference type="AlphaFoldDB" id="A0A839HQ54"/>
<comment type="caution">
    <text evidence="2">The sequence shown here is derived from an EMBL/GenBank/DDBJ whole genome shotgun (WGS) entry which is preliminary data.</text>
</comment>
<dbReference type="InterPro" id="IPR035897">
    <property type="entry name" value="Toll_tir_struct_dom_sf"/>
</dbReference>
<reference evidence="2 3" key="1">
    <citation type="journal article" date="2020" name="Arch. Microbiol.">
        <title>The genome sequence of the giant phototrophic gammaproteobacterium Thiospirillum jenense gives insight into its physiological properties and phylogenetic relationships.</title>
        <authorList>
            <person name="Imhoff J.F."/>
            <person name="Meyer T.E."/>
            <person name="Kyndt J.A."/>
        </authorList>
    </citation>
    <scope>NUCLEOTIDE SEQUENCE [LARGE SCALE GENOMIC DNA]</scope>
    <source>
        <strain evidence="2 3">DSM 216</strain>
    </source>
</reference>
<organism evidence="2 3">
    <name type="scientific">Thiospirillum jenense</name>
    <dbReference type="NCBI Taxonomy" id="1653858"/>
    <lineage>
        <taxon>Bacteria</taxon>
        <taxon>Pseudomonadati</taxon>
        <taxon>Pseudomonadota</taxon>
        <taxon>Gammaproteobacteria</taxon>
        <taxon>Chromatiales</taxon>
        <taxon>Chromatiaceae</taxon>
        <taxon>Thiospirillum</taxon>
    </lineage>
</organism>
<dbReference type="InterPro" id="IPR000157">
    <property type="entry name" value="TIR_dom"/>
</dbReference>
<dbReference type="SUPFAM" id="SSF52200">
    <property type="entry name" value="Toll/Interleukin receptor TIR domain"/>
    <property type="match status" value="1"/>
</dbReference>
<dbReference type="SMART" id="SM00255">
    <property type="entry name" value="TIR"/>
    <property type="match status" value="1"/>
</dbReference>
<dbReference type="GO" id="GO:0007165">
    <property type="term" value="P:signal transduction"/>
    <property type="evidence" value="ECO:0007669"/>
    <property type="project" value="InterPro"/>
</dbReference>
<evidence type="ECO:0000313" key="3">
    <source>
        <dbReference type="Proteomes" id="UP000548632"/>
    </source>
</evidence>
<keyword evidence="3" id="KW-1185">Reference proteome</keyword>
<keyword evidence="2" id="KW-0675">Receptor</keyword>
<gene>
    <name evidence="2" type="ORF">HUK38_13625</name>
</gene>
<feature type="domain" description="TIR" evidence="1">
    <location>
        <begin position="2"/>
        <end position="129"/>
    </location>
</feature>
<dbReference type="Proteomes" id="UP000548632">
    <property type="component" value="Unassembled WGS sequence"/>
</dbReference>
<sequence length="222" mass="25117">MTDSYAFISYQTDDKHIAGQIKIALERIGINAFLAHEDIEVSEEWRIKILEEIKTADIFICLLSKNYIASQWCTQEAGIAAFRTDMTVIPLSLDGTTPPAFLSNIQSAKIDPNSFEIKAIIPAFIKISFSKGIAITIQMIRSSPNYRRAEENFRLILPHLDKLSLQQGHALLEGAMQNDQVYDAGACAKQYIPQVLRLFGNTLDESERKWLEEVCRRYGAMI</sequence>
<name>A0A839HQ54_9GAMM</name>
<evidence type="ECO:0000313" key="2">
    <source>
        <dbReference type="EMBL" id="MBB1127252.1"/>
    </source>
</evidence>
<dbReference type="Gene3D" id="3.40.50.10140">
    <property type="entry name" value="Toll/interleukin-1 receptor homology (TIR) domain"/>
    <property type="match status" value="1"/>
</dbReference>
<accession>A0A839HQ54</accession>
<dbReference type="EMBL" id="JABVCQ010000043">
    <property type="protein sequence ID" value="MBB1127252.1"/>
    <property type="molecule type" value="Genomic_DNA"/>
</dbReference>